<dbReference type="AlphaFoldDB" id="A0A1G4RXC4"/>
<feature type="compositionally biased region" description="Acidic residues" evidence="1">
    <location>
        <begin position="1"/>
        <end position="35"/>
    </location>
</feature>
<evidence type="ECO:0000256" key="1">
    <source>
        <dbReference type="SAM" id="MobiDB-lite"/>
    </source>
</evidence>
<keyword evidence="3" id="KW-1185">Reference proteome</keyword>
<accession>A0A1G4RXC4</accession>
<dbReference type="RefSeq" id="WP_167670211.1">
    <property type="nucleotide sequence ID" value="NZ_FMTT01000020.1"/>
</dbReference>
<gene>
    <name evidence="2" type="ORF">SAMN04487970_102068</name>
</gene>
<dbReference type="STRING" id="624147.SAMN04487970_102068"/>
<dbReference type="EMBL" id="FMTT01000020">
    <property type="protein sequence ID" value="SCW61377.1"/>
    <property type="molecule type" value="Genomic_DNA"/>
</dbReference>
<proteinExistence type="predicted"/>
<feature type="region of interest" description="Disordered" evidence="1">
    <location>
        <begin position="1"/>
        <end position="38"/>
    </location>
</feature>
<dbReference type="Proteomes" id="UP000198601">
    <property type="component" value="Unassembled WGS sequence"/>
</dbReference>
<reference evidence="3" key="1">
    <citation type="submission" date="2016-10" db="EMBL/GenBank/DDBJ databases">
        <authorList>
            <person name="Varghese N."/>
            <person name="Submissions S."/>
        </authorList>
    </citation>
    <scope>NUCLEOTIDE SEQUENCE [LARGE SCALE GENOMIC DNA]</scope>
    <source>
        <strain evidence="3">CGMCC 1.8946</strain>
    </source>
</reference>
<evidence type="ECO:0000313" key="3">
    <source>
        <dbReference type="Proteomes" id="UP000198601"/>
    </source>
</evidence>
<protein>
    <submittedName>
        <fullName evidence="2">Uncharacterized protein</fullName>
    </submittedName>
</protein>
<organism evidence="2 3">
    <name type="scientific">Paenibacillus tianmuensis</name>
    <dbReference type="NCBI Taxonomy" id="624147"/>
    <lineage>
        <taxon>Bacteria</taxon>
        <taxon>Bacillati</taxon>
        <taxon>Bacillota</taxon>
        <taxon>Bacilli</taxon>
        <taxon>Bacillales</taxon>
        <taxon>Paenibacillaceae</taxon>
        <taxon>Paenibacillus</taxon>
    </lineage>
</organism>
<sequence>MPLDELDELDEPELPFEPLFVEDPDEPVDADEPDTDLPGKKLAIFTLSEH</sequence>
<name>A0A1G4RXC4_9BACL</name>
<evidence type="ECO:0000313" key="2">
    <source>
        <dbReference type="EMBL" id="SCW61377.1"/>
    </source>
</evidence>